<feature type="active site" description="Proton acceptor" evidence="4">
    <location>
        <position position="348"/>
    </location>
</feature>
<dbReference type="AlphaFoldDB" id="T2MG80"/>
<accession>T2MG80</accession>
<dbReference type="Pfam" id="PF00755">
    <property type="entry name" value="Carn_acyltransf"/>
    <property type="match status" value="1"/>
</dbReference>
<gene>
    <name evidence="6" type="primary">CRAT</name>
</gene>
<dbReference type="PROSITE" id="PS00439">
    <property type="entry name" value="ACYLTRANSF_C_1"/>
    <property type="match status" value="1"/>
</dbReference>
<evidence type="ECO:0000313" key="6">
    <source>
        <dbReference type="EMBL" id="CDG70962.1"/>
    </source>
</evidence>
<dbReference type="GO" id="GO:0016746">
    <property type="term" value="F:acyltransferase activity"/>
    <property type="evidence" value="ECO:0007669"/>
    <property type="project" value="UniProtKB-KW"/>
</dbReference>
<evidence type="ECO:0000256" key="3">
    <source>
        <dbReference type="ARBA" id="ARBA00023315"/>
    </source>
</evidence>
<evidence type="ECO:0000256" key="1">
    <source>
        <dbReference type="ARBA" id="ARBA00005232"/>
    </source>
</evidence>
<evidence type="ECO:0000256" key="4">
    <source>
        <dbReference type="PIRSR" id="PIRSR600542-1"/>
    </source>
</evidence>
<dbReference type="InterPro" id="IPR000542">
    <property type="entry name" value="Carn_acyl_trans"/>
</dbReference>
<keyword evidence="3" id="KW-0012">Acyltransferase</keyword>
<name>T2MG80_HYDVU</name>
<dbReference type="SUPFAM" id="SSF52777">
    <property type="entry name" value="CoA-dependent acyltransferases"/>
    <property type="match status" value="2"/>
</dbReference>
<dbReference type="OrthoDB" id="240216at2759"/>
<dbReference type="Gene3D" id="3.30.559.70">
    <property type="entry name" value="Choline/Carnitine o-acyltransferase, domain 2"/>
    <property type="match status" value="1"/>
</dbReference>
<dbReference type="InterPro" id="IPR023213">
    <property type="entry name" value="CAT-like_dom_sf"/>
</dbReference>
<dbReference type="OMA" id="ENHSKGP"/>
<dbReference type="Gene3D" id="3.30.559.10">
    <property type="entry name" value="Chloramphenicol acetyltransferase-like domain"/>
    <property type="match status" value="1"/>
</dbReference>
<evidence type="ECO:0000259" key="5">
    <source>
        <dbReference type="Pfam" id="PF00755"/>
    </source>
</evidence>
<sequence>MLLSGRRFIENKIKMTNIIMKNLTKVSYHPKVMMAKENSLPHLPVPPLHQTMNKYIIALEPLLNKNQLEKTKKIVSEFLTPGGLGEELQHKLEEKAKVTDNWLAEWWNNCAYFEYRAPVIINSSPGVFFPKQDFKSDFDQYRYTAKLIRAIIDFKGLVDSESIPVDYSREDPLTMMQYKKLLSVCRIPLPVRDAEVITPPEYSRHMVVAHNNQFFKLDVYDDNGNPLSEDYLADQLFHIVSMSNKKDECSVGVLTTQDRNTWAQTWKRLISDPINKENVDCIVKSICLICLDQPVPVVATQYKYEFPNLIGQMIHGGGSHENSMNRWFDKICQFIVNRNGMVGLCYEHSGAEGPPVMALCNHILDMNINTSSVSESTVSNKKSIPQKFRWNLNSDIIDRIELAKDHVDQMTGDLETRVFHFDLFGKDLPKRYKLSPDAFFQVSLQLAYFRLHNYHPPTYETASIRKFAKGRTETIRSATPAAARYARAMDNNSINATVKHELFLKAIKAHVQYTNEALNFQAIDRHMLGLKMTALTSGMSLPELFRDTSYKYAMHFRLSTSQVPTSHEAGLGFGPVVPDGYGVCYNPMETKFIYVVSAYNSHPNTNAGDLGESIARAMEDNYMLLSTQAKL</sequence>
<proteinExistence type="evidence at transcript level"/>
<dbReference type="KEGG" id="hmg:100209993"/>
<dbReference type="PANTHER" id="PTHR22589:SF103">
    <property type="entry name" value="CARNITINE O-ACETYL-TRANSFERASE, ISOFORM A-RELATED"/>
    <property type="match status" value="1"/>
</dbReference>
<dbReference type="EMBL" id="HAAD01004730">
    <property type="protein sequence ID" value="CDG70962.1"/>
    <property type="molecule type" value="mRNA"/>
</dbReference>
<protein>
    <submittedName>
        <fullName evidence="6">Carnitine O-acetyltransferase</fullName>
    </submittedName>
</protein>
<comment type="similarity">
    <text evidence="1">Belongs to the carnitine/choline acetyltransferase family.</text>
</comment>
<keyword evidence="2 6" id="KW-0808">Transferase</keyword>
<reference evidence="6" key="1">
    <citation type="journal article" date="2013" name="Genome Biol. Evol.">
        <title>Punctuated emergences of genetic and phenotypic innovations in eumetazoan, bilaterian, euteleostome, and hominidae ancestors.</title>
        <authorList>
            <person name="Wenger Y."/>
            <person name="Galliot B."/>
        </authorList>
    </citation>
    <scope>NUCLEOTIDE SEQUENCE</scope>
    <source>
        <tissue evidence="6">Whole animals</tissue>
    </source>
</reference>
<evidence type="ECO:0000256" key="2">
    <source>
        <dbReference type="ARBA" id="ARBA00022679"/>
    </source>
</evidence>
<dbReference type="InterPro" id="IPR042231">
    <property type="entry name" value="Cho/carn_acyl_trans_2"/>
</dbReference>
<dbReference type="PANTHER" id="PTHR22589">
    <property type="entry name" value="CARNITINE O-ACYLTRANSFERASE"/>
    <property type="match status" value="1"/>
</dbReference>
<organism evidence="6">
    <name type="scientific">Hydra vulgaris</name>
    <name type="common">Hydra</name>
    <name type="synonym">Hydra attenuata</name>
    <dbReference type="NCBI Taxonomy" id="6087"/>
    <lineage>
        <taxon>Eukaryota</taxon>
        <taxon>Metazoa</taxon>
        <taxon>Cnidaria</taxon>
        <taxon>Hydrozoa</taxon>
        <taxon>Hydroidolina</taxon>
        <taxon>Anthoathecata</taxon>
        <taxon>Aplanulata</taxon>
        <taxon>Hydridae</taxon>
        <taxon>Hydra</taxon>
    </lineage>
</organism>
<dbReference type="GeneID" id="100209993"/>
<dbReference type="InterPro" id="IPR039551">
    <property type="entry name" value="Cho/carn_acyl_trans"/>
</dbReference>
<feature type="domain" description="Choline/carnitine acyltransferase" evidence="5">
    <location>
        <begin position="43"/>
        <end position="614"/>
    </location>
</feature>